<sequence>MNTKTSKSGKLMMGIAASAIASCALFSPQASFAQASGLNNAQPLQDFQTQDNTDPFSGSSSGSAIFDLIHRSQLGGGRSMEEFNTEQRQNLNDAAAEFRNKQRQLLEKQAVPSEGAIAPAEITAPVP</sequence>
<name>A0ABX2CT00_9CYAN</name>
<dbReference type="PROSITE" id="PS51257">
    <property type="entry name" value="PROKAR_LIPOPROTEIN"/>
    <property type="match status" value="1"/>
</dbReference>
<protein>
    <submittedName>
        <fullName evidence="3">Uncharacterized protein</fullName>
    </submittedName>
</protein>
<evidence type="ECO:0000256" key="1">
    <source>
        <dbReference type="SAM" id="MobiDB-lite"/>
    </source>
</evidence>
<feature type="chain" id="PRO_5046246725" evidence="2">
    <location>
        <begin position="34"/>
        <end position="127"/>
    </location>
</feature>
<feature type="region of interest" description="Disordered" evidence="1">
    <location>
        <begin position="43"/>
        <end position="63"/>
    </location>
</feature>
<evidence type="ECO:0000313" key="4">
    <source>
        <dbReference type="Proteomes" id="UP000702425"/>
    </source>
</evidence>
<evidence type="ECO:0000313" key="3">
    <source>
        <dbReference type="EMBL" id="NQE33520.1"/>
    </source>
</evidence>
<feature type="signal peptide" evidence="2">
    <location>
        <begin position="1"/>
        <end position="33"/>
    </location>
</feature>
<keyword evidence="2" id="KW-0732">Signal</keyword>
<dbReference type="Proteomes" id="UP000702425">
    <property type="component" value="Unassembled WGS sequence"/>
</dbReference>
<accession>A0ABX2CT00</accession>
<gene>
    <name evidence="3" type="ORF">E5S67_01239</name>
</gene>
<evidence type="ECO:0000256" key="2">
    <source>
        <dbReference type="SAM" id="SignalP"/>
    </source>
</evidence>
<comment type="caution">
    <text evidence="3">The sequence shown here is derived from an EMBL/GenBank/DDBJ whole genome shotgun (WGS) entry which is preliminary data.</text>
</comment>
<dbReference type="RefSeq" id="WP_172186196.1">
    <property type="nucleotide sequence ID" value="NZ_CAWPPK010000068.1"/>
</dbReference>
<organism evidence="3 4">
    <name type="scientific">Microcoleus asticus IPMA8</name>
    <dbReference type="NCBI Taxonomy" id="2563858"/>
    <lineage>
        <taxon>Bacteria</taxon>
        <taxon>Bacillati</taxon>
        <taxon>Cyanobacteriota</taxon>
        <taxon>Cyanophyceae</taxon>
        <taxon>Oscillatoriophycideae</taxon>
        <taxon>Oscillatoriales</taxon>
        <taxon>Microcoleaceae</taxon>
        <taxon>Microcoleus</taxon>
        <taxon>Microcoleus asticus</taxon>
    </lineage>
</organism>
<reference evidence="3 4" key="1">
    <citation type="journal article" date="2020" name="Sci. Rep.">
        <title>A novel cyanobacterial geosmin producer, revising GeoA distribution and dispersion patterns in Bacteria.</title>
        <authorList>
            <person name="Churro C."/>
            <person name="Semedo-Aguiar A.P."/>
            <person name="Silva A.D."/>
            <person name="Pereira-Leal J.B."/>
            <person name="Leite R.B."/>
        </authorList>
    </citation>
    <scope>NUCLEOTIDE SEQUENCE [LARGE SCALE GENOMIC DNA]</scope>
    <source>
        <strain evidence="3 4">IPMA8</strain>
    </source>
</reference>
<proteinExistence type="predicted"/>
<keyword evidence="4" id="KW-1185">Reference proteome</keyword>
<dbReference type="EMBL" id="SRRZ01000016">
    <property type="protein sequence ID" value="NQE33520.1"/>
    <property type="molecule type" value="Genomic_DNA"/>
</dbReference>